<dbReference type="PANTHER" id="PTHR10740:SF16">
    <property type="entry name" value="AMPHIREGULIN"/>
    <property type="match status" value="1"/>
</dbReference>
<dbReference type="PROSITE" id="PS00022">
    <property type="entry name" value="EGF_1"/>
    <property type="match status" value="1"/>
</dbReference>
<dbReference type="AlphaFoldDB" id="A0A3B1K332"/>
<evidence type="ECO:0000256" key="4">
    <source>
        <dbReference type="SAM" id="MobiDB-lite"/>
    </source>
</evidence>
<feature type="domain" description="EGF-like" evidence="7">
    <location>
        <begin position="91"/>
        <end position="131"/>
    </location>
</feature>
<dbReference type="Proteomes" id="UP000018467">
    <property type="component" value="Unassembled WGS sequence"/>
</dbReference>
<evidence type="ECO:0000259" key="7">
    <source>
        <dbReference type="PROSITE" id="PS50026"/>
    </source>
</evidence>
<dbReference type="PROSITE" id="PS01186">
    <property type="entry name" value="EGF_2"/>
    <property type="match status" value="1"/>
</dbReference>
<dbReference type="PROSITE" id="PS50026">
    <property type="entry name" value="EGF_3"/>
    <property type="match status" value="1"/>
</dbReference>
<reference evidence="9" key="2">
    <citation type="journal article" date="2014" name="Nat. Commun.">
        <title>The cavefish genome reveals candidate genes for eye loss.</title>
        <authorList>
            <person name="McGaugh S.E."/>
            <person name="Gross J.B."/>
            <person name="Aken B."/>
            <person name="Blin M."/>
            <person name="Borowsky R."/>
            <person name="Chalopin D."/>
            <person name="Hinaux H."/>
            <person name="Jeffery W.R."/>
            <person name="Keene A."/>
            <person name="Ma L."/>
            <person name="Minx P."/>
            <person name="Murphy D."/>
            <person name="O'Quin K.E."/>
            <person name="Retaux S."/>
            <person name="Rohner N."/>
            <person name="Searle S.M."/>
            <person name="Stahl B.A."/>
            <person name="Tabin C."/>
            <person name="Volff J.N."/>
            <person name="Yoshizawa M."/>
            <person name="Warren W.C."/>
        </authorList>
    </citation>
    <scope>NUCLEOTIDE SEQUENCE [LARGE SCALE GENOMIC DNA]</scope>
    <source>
        <strain evidence="9">female</strain>
    </source>
</reference>
<evidence type="ECO:0000313" key="9">
    <source>
        <dbReference type="Proteomes" id="UP000018467"/>
    </source>
</evidence>
<evidence type="ECO:0000256" key="2">
    <source>
        <dbReference type="ARBA" id="ARBA00023157"/>
    </source>
</evidence>
<dbReference type="InterPro" id="IPR000742">
    <property type="entry name" value="EGF"/>
</dbReference>
<dbReference type="GO" id="GO:0008284">
    <property type="term" value="P:positive regulation of cell population proliferation"/>
    <property type="evidence" value="ECO:0007669"/>
    <property type="project" value="TreeGrafter"/>
</dbReference>
<reference evidence="8" key="3">
    <citation type="submission" date="2025-08" db="UniProtKB">
        <authorList>
            <consortium name="Ensembl"/>
        </authorList>
    </citation>
    <scope>IDENTIFICATION</scope>
</reference>
<dbReference type="PANTHER" id="PTHR10740">
    <property type="entry name" value="TRANSFORMING GROWTH FACTOR ALPHA"/>
    <property type="match status" value="1"/>
</dbReference>
<feature type="chain" id="PRO_5017277141" evidence="6">
    <location>
        <begin position="20"/>
        <end position="209"/>
    </location>
</feature>
<feature type="compositionally biased region" description="Low complexity" evidence="4">
    <location>
        <begin position="54"/>
        <end position="63"/>
    </location>
</feature>
<dbReference type="FunCoup" id="A0A3B1K332">
    <property type="interactions" value="8"/>
</dbReference>
<keyword evidence="6" id="KW-0732">Signal</keyword>
<keyword evidence="9" id="KW-1185">Reference proteome</keyword>
<evidence type="ECO:0000256" key="6">
    <source>
        <dbReference type="SAM" id="SignalP"/>
    </source>
</evidence>
<evidence type="ECO:0000256" key="3">
    <source>
        <dbReference type="PROSITE-ProRule" id="PRU00076"/>
    </source>
</evidence>
<evidence type="ECO:0000256" key="5">
    <source>
        <dbReference type="SAM" id="Phobius"/>
    </source>
</evidence>
<feature type="transmembrane region" description="Helical" evidence="5">
    <location>
        <begin position="161"/>
        <end position="184"/>
    </location>
</feature>
<feature type="disulfide bond" evidence="3">
    <location>
        <begin position="121"/>
        <end position="130"/>
    </location>
</feature>
<feature type="compositionally biased region" description="Basic residues" evidence="4">
    <location>
        <begin position="65"/>
        <end position="79"/>
    </location>
</feature>
<feature type="signal peptide" evidence="6">
    <location>
        <begin position="1"/>
        <end position="19"/>
    </location>
</feature>
<protein>
    <submittedName>
        <fullName evidence="8">Amphiregulin</fullName>
    </submittedName>
</protein>
<evidence type="ECO:0000313" key="8">
    <source>
        <dbReference type="Ensembl" id="ENSAMXP00000048044.1"/>
    </source>
</evidence>
<sequence length="209" mass="22731">CVCVCLYVCVCVAFSVVFSLSSSMSRSPELDHVTVMSSSGEELQSAMGEELESEGASGLFTSRGRGGRRRQGGRRRSRGHVTVGQQLTFSTPDPCRTTHSDYCIHGHCTYLQDLHEPVCVCMKGYDGVRCGIQLMQTSSGSGSDRLDDQSHTHTHTHTLQLILVIIAVVLSIISCSAIIIIITVQYHSFQAAFLSSNSEKEKLQKSPSA</sequence>
<accession>A0A3B1K332</accession>
<dbReference type="GO" id="GO:0005615">
    <property type="term" value="C:extracellular space"/>
    <property type="evidence" value="ECO:0007669"/>
    <property type="project" value="TreeGrafter"/>
</dbReference>
<reference evidence="8" key="4">
    <citation type="submission" date="2025-09" db="UniProtKB">
        <authorList>
            <consortium name="Ensembl"/>
        </authorList>
    </citation>
    <scope>IDENTIFICATION</scope>
</reference>
<dbReference type="InParanoid" id="A0A3B1K332"/>
<reference evidence="9" key="1">
    <citation type="submission" date="2013-03" db="EMBL/GenBank/DDBJ databases">
        <authorList>
            <person name="Jeffery W."/>
            <person name="Warren W."/>
            <person name="Wilson R.K."/>
        </authorList>
    </citation>
    <scope>NUCLEOTIDE SEQUENCE</scope>
    <source>
        <strain evidence="9">female</strain>
    </source>
</reference>
<organism evidence="8 9">
    <name type="scientific">Astyanax mexicanus</name>
    <name type="common">Blind cave fish</name>
    <name type="synonym">Astyanax fasciatus mexicanus</name>
    <dbReference type="NCBI Taxonomy" id="7994"/>
    <lineage>
        <taxon>Eukaryota</taxon>
        <taxon>Metazoa</taxon>
        <taxon>Chordata</taxon>
        <taxon>Craniata</taxon>
        <taxon>Vertebrata</taxon>
        <taxon>Euteleostomi</taxon>
        <taxon>Actinopterygii</taxon>
        <taxon>Neopterygii</taxon>
        <taxon>Teleostei</taxon>
        <taxon>Ostariophysi</taxon>
        <taxon>Characiformes</taxon>
        <taxon>Characoidei</taxon>
        <taxon>Acestrorhamphidae</taxon>
        <taxon>Acestrorhamphinae</taxon>
        <taxon>Astyanax</taxon>
    </lineage>
</organism>
<dbReference type="GO" id="GO:0045840">
    <property type="term" value="P:positive regulation of mitotic nuclear division"/>
    <property type="evidence" value="ECO:0007669"/>
    <property type="project" value="TreeGrafter"/>
</dbReference>
<keyword evidence="5" id="KW-0472">Membrane</keyword>
<dbReference type="GO" id="GO:0007173">
    <property type="term" value="P:epidermal growth factor receptor signaling pathway"/>
    <property type="evidence" value="ECO:0007669"/>
    <property type="project" value="TreeGrafter"/>
</dbReference>
<dbReference type="Gene3D" id="2.10.25.10">
    <property type="entry name" value="Laminin"/>
    <property type="match status" value="1"/>
</dbReference>
<dbReference type="Bgee" id="ENSAMXG00000029122">
    <property type="expression patterns" value="Expressed in head kidney and 9 other cell types or tissues"/>
</dbReference>
<evidence type="ECO:0000256" key="1">
    <source>
        <dbReference type="ARBA" id="ARBA00022536"/>
    </source>
</evidence>
<keyword evidence="2 3" id="KW-1015">Disulfide bond</keyword>
<dbReference type="GO" id="GO:0005154">
    <property type="term" value="F:epidermal growth factor receptor binding"/>
    <property type="evidence" value="ECO:0007669"/>
    <property type="project" value="TreeGrafter"/>
</dbReference>
<feature type="region of interest" description="Disordered" evidence="4">
    <location>
        <begin position="41"/>
        <end position="80"/>
    </location>
</feature>
<comment type="caution">
    <text evidence="3">Lacks conserved residue(s) required for the propagation of feature annotation.</text>
</comment>
<name>A0A3B1K332_ASTMX</name>
<proteinExistence type="predicted"/>
<dbReference type="GeneTree" id="ENSGT00940000156901"/>
<keyword evidence="1 3" id="KW-0245">EGF-like domain</keyword>
<keyword evidence="5" id="KW-1133">Transmembrane helix</keyword>
<dbReference type="SUPFAM" id="SSF57196">
    <property type="entry name" value="EGF/Laminin"/>
    <property type="match status" value="1"/>
</dbReference>
<dbReference type="GO" id="GO:0008083">
    <property type="term" value="F:growth factor activity"/>
    <property type="evidence" value="ECO:0007669"/>
    <property type="project" value="TreeGrafter"/>
</dbReference>
<keyword evidence="5" id="KW-0812">Transmembrane</keyword>
<dbReference type="Ensembl" id="ENSAMXT00000038943.1">
    <property type="protein sequence ID" value="ENSAMXP00000048044.1"/>
    <property type="gene ID" value="ENSAMXG00000029122.1"/>
</dbReference>